<keyword evidence="4 7" id="KW-0812">Transmembrane</keyword>
<accession>A0AAV3PW72</accession>
<keyword evidence="5 7" id="KW-1133">Transmembrane helix</keyword>
<feature type="transmembrane region" description="Helical" evidence="7">
    <location>
        <begin position="75"/>
        <end position="97"/>
    </location>
</feature>
<dbReference type="GO" id="GO:0016020">
    <property type="term" value="C:membrane"/>
    <property type="evidence" value="ECO:0007669"/>
    <property type="project" value="UniProtKB-SubCell"/>
</dbReference>
<evidence type="ECO:0000256" key="1">
    <source>
        <dbReference type="ARBA" id="ARBA00004370"/>
    </source>
</evidence>
<evidence type="ECO:0000256" key="5">
    <source>
        <dbReference type="ARBA" id="ARBA00022989"/>
    </source>
</evidence>
<evidence type="ECO:0000256" key="3">
    <source>
        <dbReference type="ARBA" id="ARBA00022448"/>
    </source>
</evidence>
<sequence>MMALASILYAFVFPLMELSFKKEKMQALSYTIVMEYNLVTCISATSFCLAGMIINNSFKEISKEAKQYVLGEATYYVVLISNAIVWQCSLLGVNGVIFCGSSLLSAIILALTIPITEVLSVMFFHENFQVDKGVALFLSLWGFVSYFYGEISNTKKSDHSSQVIETYQSIPETEILINQ</sequence>
<dbReference type="Pfam" id="PF16913">
    <property type="entry name" value="PUNUT"/>
    <property type="match status" value="1"/>
</dbReference>
<dbReference type="PANTHER" id="PTHR31376:SF1">
    <property type="entry name" value="PURINE PERMEASE 2"/>
    <property type="match status" value="1"/>
</dbReference>
<evidence type="ECO:0000256" key="6">
    <source>
        <dbReference type="ARBA" id="ARBA00023136"/>
    </source>
</evidence>
<gene>
    <name evidence="8" type="ORF">LIER_12444</name>
</gene>
<dbReference type="PANTHER" id="PTHR31376">
    <property type="entry name" value="OS09G0467300 PROTEIN-RELATED"/>
    <property type="match status" value="1"/>
</dbReference>
<evidence type="ECO:0008006" key="10">
    <source>
        <dbReference type="Google" id="ProtNLM"/>
    </source>
</evidence>
<dbReference type="EMBL" id="BAABME010002402">
    <property type="protein sequence ID" value="GAA0154473.1"/>
    <property type="molecule type" value="Genomic_DNA"/>
</dbReference>
<protein>
    <recommendedName>
        <fullName evidence="10">Purine permease</fullName>
    </recommendedName>
</protein>
<comment type="caution">
    <text evidence="8">The sequence shown here is derived from an EMBL/GenBank/DDBJ whole genome shotgun (WGS) entry which is preliminary data.</text>
</comment>
<name>A0AAV3PW72_LITER</name>
<keyword evidence="9" id="KW-1185">Reference proteome</keyword>
<comment type="subcellular location">
    <subcellularLocation>
        <location evidence="1">Membrane</location>
    </subcellularLocation>
</comment>
<dbReference type="GO" id="GO:0015211">
    <property type="term" value="F:purine nucleoside transmembrane transporter activity"/>
    <property type="evidence" value="ECO:0007669"/>
    <property type="project" value="InterPro"/>
</dbReference>
<evidence type="ECO:0000256" key="4">
    <source>
        <dbReference type="ARBA" id="ARBA00022692"/>
    </source>
</evidence>
<proteinExistence type="inferred from homology"/>
<keyword evidence="6 7" id="KW-0472">Membrane</keyword>
<keyword evidence="3" id="KW-0813">Transport</keyword>
<reference evidence="8 9" key="1">
    <citation type="submission" date="2024-01" db="EMBL/GenBank/DDBJ databases">
        <title>The complete chloroplast genome sequence of Lithospermum erythrorhizon: insights into the phylogenetic relationship among Boraginaceae species and the maternal lineages of purple gromwells.</title>
        <authorList>
            <person name="Okada T."/>
            <person name="Watanabe K."/>
        </authorList>
    </citation>
    <scope>NUCLEOTIDE SEQUENCE [LARGE SCALE GENOMIC DNA]</scope>
</reference>
<dbReference type="InterPro" id="IPR030182">
    <property type="entry name" value="PUP_plant"/>
</dbReference>
<evidence type="ECO:0000313" key="9">
    <source>
        <dbReference type="Proteomes" id="UP001454036"/>
    </source>
</evidence>
<comment type="similarity">
    <text evidence="2">Belongs to the purine permeases (TC 2.A.7.14) family.</text>
</comment>
<dbReference type="GO" id="GO:0005345">
    <property type="term" value="F:purine nucleobase transmembrane transporter activity"/>
    <property type="evidence" value="ECO:0007669"/>
    <property type="project" value="UniProtKB-ARBA"/>
</dbReference>
<evidence type="ECO:0000256" key="2">
    <source>
        <dbReference type="ARBA" id="ARBA00006213"/>
    </source>
</evidence>
<evidence type="ECO:0000313" key="8">
    <source>
        <dbReference type="EMBL" id="GAA0154473.1"/>
    </source>
</evidence>
<dbReference type="Proteomes" id="UP001454036">
    <property type="component" value="Unassembled WGS sequence"/>
</dbReference>
<dbReference type="AlphaFoldDB" id="A0AAV3PW72"/>
<feature type="transmembrane region" description="Helical" evidence="7">
    <location>
        <begin position="133"/>
        <end position="149"/>
    </location>
</feature>
<feature type="transmembrane region" description="Helical" evidence="7">
    <location>
        <begin position="36"/>
        <end position="54"/>
    </location>
</feature>
<evidence type="ECO:0000256" key="7">
    <source>
        <dbReference type="SAM" id="Phobius"/>
    </source>
</evidence>
<organism evidence="8 9">
    <name type="scientific">Lithospermum erythrorhizon</name>
    <name type="common">Purple gromwell</name>
    <name type="synonym">Lithospermum officinale var. erythrorhizon</name>
    <dbReference type="NCBI Taxonomy" id="34254"/>
    <lineage>
        <taxon>Eukaryota</taxon>
        <taxon>Viridiplantae</taxon>
        <taxon>Streptophyta</taxon>
        <taxon>Embryophyta</taxon>
        <taxon>Tracheophyta</taxon>
        <taxon>Spermatophyta</taxon>
        <taxon>Magnoliopsida</taxon>
        <taxon>eudicotyledons</taxon>
        <taxon>Gunneridae</taxon>
        <taxon>Pentapetalae</taxon>
        <taxon>asterids</taxon>
        <taxon>lamiids</taxon>
        <taxon>Boraginales</taxon>
        <taxon>Boraginaceae</taxon>
        <taxon>Boraginoideae</taxon>
        <taxon>Lithospermeae</taxon>
        <taxon>Lithospermum</taxon>
    </lineage>
</organism>